<evidence type="ECO:0000256" key="5">
    <source>
        <dbReference type="ARBA" id="ARBA00022692"/>
    </source>
</evidence>
<comment type="similarity">
    <text evidence="2">Belongs to the CorA metal ion transporter (MIT) (TC 1.A.35) family.</text>
</comment>
<gene>
    <name evidence="9" type="ORF">ACF05T_33895</name>
</gene>
<evidence type="ECO:0000256" key="6">
    <source>
        <dbReference type="ARBA" id="ARBA00022989"/>
    </source>
</evidence>
<sequence length="345" mass="38398">MHEIGVSKHAHEMECVMYEERSGRSETVECGLEEETCQLVLKRLRGLSEGEFAWVRLVDPAETELMQLAEELGLHPLAVEDAVQAQQRPKRERFGDVLAVALKTLWYVDADMAVETGELMVFVGPRYVLTVRHGGADPAAEAARRLEADPAMLRFGPLSVLHAVLDVVVDAYSDSADKVRAALTKLEDCVFSTSRVDHTEAIYSLKREVREFRDAVQPLVPVLPGLLTGPGQDGQGHPPKVLPYFRDVADHLNRTDTEVRSLDELLNSVLGAQQARVGTWQNDDMRRISAWAAIFAIPTMVAGVYGMNFEHMPELGWSYGYPLALALMALASGLLYRAFRRNGWL</sequence>
<evidence type="ECO:0000256" key="8">
    <source>
        <dbReference type="SAM" id="Phobius"/>
    </source>
</evidence>
<evidence type="ECO:0000313" key="9">
    <source>
        <dbReference type="EMBL" id="MFF8280993.1"/>
    </source>
</evidence>
<evidence type="ECO:0000256" key="1">
    <source>
        <dbReference type="ARBA" id="ARBA00004651"/>
    </source>
</evidence>
<dbReference type="InterPro" id="IPR045861">
    <property type="entry name" value="CorA_cytoplasmic_dom"/>
</dbReference>
<keyword evidence="7 8" id="KW-0472">Membrane</keyword>
<dbReference type="Gene3D" id="1.20.58.340">
    <property type="entry name" value="Magnesium transport protein CorA, transmembrane region"/>
    <property type="match status" value="2"/>
</dbReference>
<feature type="transmembrane region" description="Helical" evidence="8">
    <location>
        <begin position="288"/>
        <end position="307"/>
    </location>
</feature>
<dbReference type="RefSeq" id="WP_232542603.1">
    <property type="nucleotide sequence ID" value="NZ_JBIBSM010000029.1"/>
</dbReference>
<evidence type="ECO:0000256" key="4">
    <source>
        <dbReference type="ARBA" id="ARBA00022475"/>
    </source>
</evidence>
<name>A0ABW6YMQ3_9ACTN</name>
<organism evidence="9 10">
    <name type="scientific">Streptomyces lateritius</name>
    <dbReference type="NCBI Taxonomy" id="67313"/>
    <lineage>
        <taxon>Bacteria</taxon>
        <taxon>Bacillati</taxon>
        <taxon>Actinomycetota</taxon>
        <taxon>Actinomycetes</taxon>
        <taxon>Kitasatosporales</taxon>
        <taxon>Streptomycetaceae</taxon>
        <taxon>Streptomyces</taxon>
    </lineage>
</organism>
<reference evidence="9 10" key="1">
    <citation type="submission" date="2024-10" db="EMBL/GenBank/DDBJ databases">
        <title>The Natural Products Discovery Center: Release of the First 8490 Sequenced Strains for Exploring Actinobacteria Biosynthetic Diversity.</title>
        <authorList>
            <person name="Kalkreuter E."/>
            <person name="Kautsar S.A."/>
            <person name="Yang D."/>
            <person name="Bader C.D."/>
            <person name="Teijaro C.N."/>
            <person name="Fluegel L."/>
            <person name="Davis C.M."/>
            <person name="Simpson J.R."/>
            <person name="Lauterbach L."/>
            <person name="Steele A.D."/>
            <person name="Gui C."/>
            <person name="Meng S."/>
            <person name="Li G."/>
            <person name="Viehrig K."/>
            <person name="Ye F."/>
            <person name="Su P."/>
            <person name="Kiefer A.F."/>
            <person name="Nichols A."/>
            <person name="Cepeda A.J."/>
            <person name="Yan W."/>
            <person name="Fan B."/>
            <person name="Jiang Y."/>
            <person name="Adhikari A."/>
            <person name="Zheng C.-J."/>
            <person name="Schuster L."/>
            <person name="Cowan T.M."/>
            <person name="Smanski M.J."/>
            <person name="Chevrette M.G."/>
            <person name="De Carvalho L.P.S."/>
            <person name="Shen B."/>
        </authorList>
    </citation>
    <scope>NUCLEOTIDE SEQUENCE [LARGE SCALE GENOMIC DNA]</scope>
    <source>
        <strain evidence="9 10">NPDC015755</strain>
    </source>
</reference>
<keyword evidence="6 8" id="KW-1133">Transmembrane helix</keyword>
<keyword evidence="3" id="KW-0813">Transport</keyword>
<dbReference type="InterPro" id="IPR045863">
    <property type="entry name" value="CorA_TM1_TM2"/>
</dbReference>
<keyword evidence="5 8" id="KW-0812">Transmembrane</keyword>
<comment type="subcellular location">
    <subcellularLocation>
        <location evidence="1">Cell membrane</location>
        <topology evidence="1">Multi-pass membrane protein</topology>
    </subcellularLocation>
</comment>
<dbReference type="PANTHER" id="PTHR46494">
    <property type="entry name" value="CORA FAMILY METAL ION TRANSPORTER (EUROFUNG)"/>
    <property type="match status" value="1"/>
</dbReference>
<dbReference type="Pfam" id="PF01544">
    <property type="entry name" value="CorA"/>
    <property type="match status" value="1"/>
</dbReference>
<evidence type="ECO:0000313" key="10">
    <source>
        <dbReference type="Proteomes" id="UP001603013"/>
    </source>
</evidence>
<dbReference type="Gene3D" id="3.30.460.20">
    <property type="entry name" value="CorA soluble domain-like"/>
    <property type="match status" value="1"/>
</dbReference>
<accession>A0ABW6YMQ3</accession>
<proteinExistence type="inferred from homology"/>
<protein>
    <submittedName>
        <fullName evidence="9">Magnesium and cobalt transport protein CorA</fullName>
    </submittedName>
</protein>
<dbReference type="CDD" id="cd12830">
    <property type="entry name" value="MtCorA-like"/>
    <property type="match status" value="1"/>
</dbReference>
<dbReference type="Proteomes" id="UP001603013">
    <property type="component" value="Unassembled WGS sequence"/>
</dbReference>
<evidence type="ECO:0000256" key="3">
    <source>
        <dbReference type="ARBA" id="ARBA00022448"/>
    </source>
</evidence>
<evidence type="ECO:0000256" key="2">
    <source>
        <dbReference type="ARBA" id="ARBA00009765"/>
    </source>
</evidence>
<dbReference type="SUPFAM" id="SSF143865">
    <property type="entry name" value="CorA soluble domain-like"/>
    <property type="match status" value="1"/>
</dbReference>
<dbReference type="EMBL" id="JBIBSM010000029">
    <property type="protein sequence ID" value="MFF8280993.1"/>
    <property type="molecule type" value="Genomic_DNA"/>
</dbReference>
<keyword evidence="4" id="KW-1003">Cell membrane</keyword>
<dbReference type="PANTHER" id="PTHR46494:SF1">
    <property type="entry name" value="CORA FAMILY METAL ION TRANSPORTER (EUROFUNG)"/>
    <property type="match status" value="1"/>
</dbReference>
<feature type="transmembrane region" description="Helical" evidence="8">
    <location>
        <begin position="319"/>
        <end position="339"/>
    </location>
</feature>
<dbReference type="SUPFAM" id="SSF144083">
    <property type="entry name" value="Magnesium transport protein CorA, transmembrane region"/>
    <property type="match status" value="1"/>
</dbReference>
<comment type="caution">
    <text evidence="9">The sequence shown here is derived from an EMBL/GenBank/DDBJ whole genome shotgun (WGS) entry which is preliminary data.</text>
</comment>
<dbReference type="InterPro" id="IPR002523">
    <property type="entry name" value="MgTranspt_CorA/ZnTranspt_ZntB"/>
</dbReference>
<evidence type="ECO:0000256" key="7">
    <source>
        <dbReference type="ARBA" id="ARBA00023136"/>
    </source>
</evidence>
<keyword evidence="10" id="KW-1185">Reference proteome</keyword>